<dbReference type="RefSeq" id="WP_099614623.1">
    <property type="nucleotide sequence ID" value="NZ_KZ319370.1"/>
</dbReference>
<name>A0A2G1UM43_9GAMM</name>
<gene>
    <name evidence="1" type="ORF">CLH61_08370</name>
</gene>
<organism evidence="1 2">
    <name type="scientific">Marinobacter profundi</name>
    <dbReference type="NCBI Taxonomy" id="2666256"/>
    <lineage>
        <taxon>Bacteria</taxon>
        <taxon>Pseudomonadati</taxon>
        <taxon>Pseudomonadota</taxon>
        <taxon>Gammaproteobacteria</taxon>
        <taxon>Pseudomonadales</taxon>
        <taxon>Marinobacteraceae</taxon>
        <taxon>Marinobacter</taxon>
    </lineage>
</organism>
<dbReference type="AlphaFoldDB" id="A0A2G1UM43"/>
<comment type="caution">
    <text evidence="1">The sequence shown here is derived from an EMBL/GenBank/DDBJ whole genome shotgun (WGS) entry which is preliminary data.</text>
</comment>
<dbReference type="InterPro" id="IPR021409">
    <property type="entry name" value="DUF3047"/>
</dbReference>
<proteinExistence type="predicted"/>
<protein>
    <recommendedName>
        <fullName evidence="3">DUF3047 domain-containing protein</fullName>
    </recommendedName>
</protein>
<reference evidence="1 2" key="1">
    <citation type="submission" date="2017-09" db="EMBL/GenBank/DDBJ databases">
        <title>The draft genome sequences of Marinobacter sp. PWS21.</title>
        <authorList>
            <person name="Cao J."/>
        </authorList>
    </citation>
    <scope>NUCLEOTIDE SEQUENCE [LARGE SCALE GENOMIC DNA]</scope>
    <source>
        <strain evidence="1 2">PWS21</strain>
    </source>
</reference>
<dbReference type="Proteomes" id="UP000231409">
    <property type="component" value="Unassembled WGS sequence"/>
</dbReference>
<sequence>MLVTNPCLQADSLVPAFSTLTSLDDGWEPLTFPKIKQHSRYELIREDGSQVVRATTEGGASGLISRLDLDPGESLILRWRWKVSNVFDRGNAREKSGDDYPARIYVAFRFQPDKAGFFERAKRKTVAVLFGEELPGNALNYIWANRLPAGSVVANPFTDRTMMLAVNSGAAQAGQWVTVERDIVADYRRAFGEEPPSIVGIAIMSDADNTGETATAWYGDLSLHAAP</sequence>
<dbReference type="Pfam" id="PF11249">
    <property type="entry name" value="DUF3047"/>
    <property type="match status" value="1"/>
</dbReference>
<accession>A0A2G1UM43</accession>
<dbReference type="EMBL" id="NTFH01000007">
    <property type="protein sequence ID" value="PHQ15499.1"/>
    <property type="molecule type" value="Genomic_DNA"/>
</dbReference>
<evidence type="ECO:0000313" key="1">
    <source>
        <dbReference type="EMBL" id="PHQ15499.1"/>
    </source>
</evidence>
<keyword evidence="2" id="KW-1185">Reference proteome</keyword>
<evidence type="ECO:0008006" key="3">
    <source>
        <dbReference type="Google" id="ProtNLM"/>
    </source>
</evidence>
<evidence type="ECO:0000313" key="2">
    <source>
        <dbReference type="Proteomes" id="UP000231409"/>
    </source>
</evidence>